<feature type="region of interest" description="Disordered" evidence="1">
    <location>
        <begin position="603"/>
        <end position="756"/>
    </location>
</feature>
<evidence type="ECO:0000313" key="3">
    <source>
        <dbReference type="Proteomes" id="UP000076858"/>
    </source>
</evidence>
<feature type="compositionally biased region" description="Polar residues" evidence="1">
    <location>
        <begin position="577"/>
        <end position="586"/>
    </location>
</feature>
<feature type="compositionally biased region" description="Low complexity" evidence="1">
    <location>
        <begin position="129"/>
        <end position="143"/>
    </location>
</feature>
<dbReference type="Proteomes" id="UP000076858">
    <property type="component" value="Unassembled WGS sequence"/>
</dbReference>
<feature type="region of interest" description="Disordered" evidence="1">
    <location>
        <begin position="247"/>
        <end position="292"/>
    </location>
</feature>
<feature type="region of interest" description="Disordered" evidence="1">
    <location>
        <begin position="505"/>
        <end position="586"/>
    </location>
</feature>
<keyword evidence="3" id="KW-1185">Reference proteome</keyword>
<feature type="compositionally biased region" description="Low complexity" evidence="1">
    <location>
        <begin position="705"/>
        <end position="724"/>
    </location>
</feature>
<organism evidence="2 3">
    <name type="scientific">Daphnia magna</name>
    <dbReference type="NCBI Taxonomy" id="35525"/>
    <lineage>
        <taxon>Eukaryota</taxon>
        <taxon>Metazoa</taxon>
        <taxon>Ecdysozoa</taxon>
        <taxon>Arthropoda</taxon>
        <taxon>Crustacea</taxon>
        <taxon>Branchiopoda</taxon>
        <taxon>Diplostraca</taxon>
        <taxon>Cladocera</taxon>
        <taxon>Anomopoda</taxon>
        <taxon>Daphniidae</taxon>
        <taxon>Daphnia</taxon>
    </lineage>
</organism>
<feature type="region of interest" description="Disordered" evidence="1">
    <location>
        <begin position="898"/>
        <end position="922"/>
    </location>
</feature>
<evidence type="ECO:0000313" key="2">
    <source>
        <dbReference type="EMBL" id="KZS13237.1"/>
    </source>
</evidence>
<proteinExistence type="predicted"/>
<name>A0A0P5YC91_9CRUS</name>
<feature type="compositionally biased region" description="Low complexity" evidence="1">
    <location>
        <begin position="997"/>
        <end position="1008"/>
    </location>
</feature>
<dbReference type="OrthoDB" id="6377525at2759"/>
<dbReference type="EMBL" id="LRGB01001253">
    <property type="protein sequence ID" value="KZS13237.1"/>
    <property type="molecule type" value="Genomic_DNA"/>
</dbReference>
<feature type="compositionally biased region" description="Low complexity" evidence="1">
    <location>
        <begin position="603"/>
        <end position="615"/>
    </location>
</feature>
<comment type="caution">
    <text evidence="2">The sequence shown here is derived from an EMBL/GenBank/DDBJ whole genome shotgun (WGS) entry which is preliminary data.</text>
</comment>
<dbReference type="PANTHER" id="PTHR20916">
    <property type="entry name" value="CYSTEINE AND GLYCINE-RICH PROTEIN 2 BINDING PROTEIN"/>
    <property type="match status" value="1"/>
</dbReference>
<accession>A0A0P5YC91</accession>
<feature type="compositionally biased region" description="Polar residues" evidence="1">
    <location>
        <begin position="900"/>
        <end position="913"/>
    </location>
</feature>
<feature type="compositionally biased region" description="Basic residues" evidence="1">
    <location>
        <begin position="983"/>
        <end position="996"/>
    </location>
</feature>
<protein>
    <submittedName>
        <fullName evidence="2">Uncharacterized protein</fullName>
    </submittedName>
</protein>
<dbReference type="PANTHER" id="PTHR20916:SF26">
    <property type="entry name" value="CYSTEINE-RICH PROTEIN 2-BINDING PROTEIN"/>
    <property type="match status" value="1"/>
</dbReference>
<feature type="region of interest" description="Disordered" evidence="1">
    <location>
        <begin position="110"/>
        <end position="169"/>
    </location>
</feature>
<dbReference type="AlphaFoldDB" id="A0A0P5YC91"/>
<gene>
    <name evidence="2" type="ORF">APZ42_021708</name>
</gene>
<reference evidence="2 3" key="1">
    <citation type="submission" date="2016-03" db="EMBL/GenBank/DDBJ databases">
        <title>EvidentialGene: Evidence-directed Construction of Genes on Genomes.</title>
        <authorList>
            <person name="Gilbert D.G."/>
            <person name="Choi J.-H."/>
            <person name="Mockaitis K."/>
            <person name="Colbourne J."/>
            <person name="Pfrender M."/>
        </authorList>
    </citation>
    <scope>NUCLEOTIDE SEQUENCE [LARGE SCALE GENOMIC DNA]</scope>
    <source>
        <strain evidence="2 3">Xinb3</strain>
        <tissue evidence="2">Complete organism</tissue>
    </source>
</reference>
<sequence length="1035" mass="109952">METIDFGCQVRCLNRQRLIPGSSHPQLNQCASQFLAKVRKEVTTCDSSGATSQLPEVGWMKLKLSERGLRIVPAVSSSSLSSSSSSSCASSTTSSSSACASFSAMQSQQNVKSDEGFESDSDTSIRPHNNSGGCSSGVNSSSSDMEESDEGRGGGAKKKTLDAGDSCDSDSAEQTTAVLLASIRCPLSDILSCQHPAALGRHVVLLTLRSADDSALDILALECSGEESARILTLLCQKIQASAATRALPPPSCAATADDAAKTGGQRKVSQASAGGDGPAPKAAAVSIQSWSDREERRTLDAILVDSKHSTPSAAGGAKAQNIIRKLERQHSEWSLIQRRTRDGLTHLQVSKQKSTASAVAVGGDVAAVAAAAIRGHCNGSVPTATSGAMLNNSNSNNSNSSSSSSSKKKGMPCGDQMARLDTALAITNSNQGHGSRIIISGGVDGVAAGLKRSDTSVAMHQKLSKSKSSGSSISTCSSPPSCILSLQTPELPLSPSVTALSPAVVTDASTSPSPPPPPLPQSLPPAKTSRWSFGAPFRQQQQQQRHLSPEASRRNAKPNQRGRSSERQSSKFDACSTLSAPQSSASQLDGLFVSSTGMLSIKSNSNNNNNNNNNKKLKSKSKFSKSLTELLPVQSTATEAPKSKRDPSKTRSFLMKLTSSSRKSPTRPTSAALPPPPLSTLSLNSERSASEKEHRGGQQHPLKLQSRGRSLIRLRSSTRLQSPTPLPPPPPPSTTTTTTTSPHSGQTFLIPTKSGQELTRNIYPKEGPAASQQPMHQPVFHLLTGHNNKNASGLGRLRYNAGPPVSAVSNGWAGYCWNDAPPGASLVRHSVPTYATSIDPNNNQHLQQQQQQQQQQQHQQWIYFHPHRHHLAMAVPPQLQPPPTLMKAGDFNKLRLQRSRSQSPGRMRSSQRWLPPAAAAGPSSIGHYYAVPTPIHHQQQPVSLPPDMGLVLSQQHRTAPPCNSPSISSGNHQELSSSAARSFRRSKSTHTRMSSRSHLTPLSSSKSTNHHHNNNNNNNKAVTFHAFATVQLVD</sequence>
<evidence type="ECO:0000256" key="1">
    <source>
        <dbReference type="SAM" id="MobiDB-lite"/>
    </source>
</evidence>
<feature type="compositionally biased region" description="Low complexity" evidence="1">
    <location>
        <begin position="392"/>
        <end position="406"/>
    </location>
</feature>
<dbReference type="GO" id="GO:0004402">
    <property type="term" value="F:histone acetyltransferase activity"/>
    <property type="evidence" value="ECO:0007669"/>
    <property type="project" value="TreeGrafter"/>
</dbReference>
<feature type="compositionally biased region" description="Polar residues" evidence="1">
    <location>
        <begin position="744"/>
        <end position="756"/>
    </location>
</feature>
<feature type="compositionally biased region" description="Polar residues" evidence="1">
    <location>
        <begin position="965"/>
        <end position="976"/>
    </location>
</feature>
<feature type="compositionally biased region" description="Low complexity" evidence="1">
    <location>
        <begin position="254"/>
        <end position="264"/>
    </location>
</feature>
<feature type="compositionally biased region" description="Pro residues" evidence="1">
    <location>
        <begin position="725"/>
        <end position="734"/>
    </location>
</feature>
<feature type="region of interest" description="Disordered" evidence="1">
    <location>
        <begin position="389"/>
        <end position="415"/>
    </location>
</feature>
<feature type="compositionally biased region" description="Low complexity" evidence="1">
    <location>
        <begin position="659"/>
        <end position="673"/>
    </location>
</feature>
<feature type="region of interest" description="Disordered" evidence="1">
    <location>
        <begin position="956"/>
        <end position="1023"/>
    </location>
</feature>
<feature type="compositionally biased region" description="Pro residues" evidence="1">
    <location>
        <begin position="513"/>
        <end position="524"/>
    </location>
</feature>